<accession>A0A8W8J161</accession>
<keyword evidence="1" id="KW-0732">Signal</keyword>
<feature type="chain" id="PRO_5036458888" description="Sushi domain-containing protein" evidence="1">
    <location>
        <begin position="25"/>
        <end position="90"/>
    </location>
</feature>
<organism evidence="2 3">
    <name type="scientific">Magallana gigas</name>
    <name type="common">Pacific oyster</name>
    <name type="synonym">Crassostrea gigas</name>
    <dbReference type="NCBI Taxonomy" id="29159"/>
    <lineage>
        <taxon>Eukaryota</taxon>
        <taxon>Metazoa</taxon>
        <taxon>Spiralia</taxon>
        <taxon>Lophotrochozoa</taxon>
        <taxon>Mollusca</taxon>
        <taxon>Bivalvia</taxon>
        <taxon>Autobranchia</taxon>
        <taxon>Pteriomorphia</taxon>
        <taxon>Ostreida</taxon>
        <taxon>Ostreoidea</taxon>
        <taxon>Ostreidae</taxon>
        <taxon>Magallana</taxon>
    </lineage>
</organism>
<proteinExistence type="predicted"/>
<keyword evidence="3" id="KW-1185">Reference proteome</keyword>
<protein>
    <recommendedName>
        <fullName evidence="4">Sushi domain-containing protein</fullName>
    </recommendedName>
</protein>
<reference evidence="2" key="1">
    <citation type="submission" date="2022-08" db="UniProtKB">
        <authorList>
            <consortium name="EnsemblMetazoa"/>
        </authorList>
    </citation>
    <scope>IDENTIFICATION</scope>
    <source>
        <strain evidence="2">05x7-T-G4-1.051#20</strain>
    </source>
</reference>
<dbReference type="AlphaFoldDB" id="A0A8W8J161"/>
<evidence type="ECO:0008006" key="4">
    <source>
        <dbReference type="Google" id="ProtNLM"/>
    </source>
</evidence>
<dbReference type="EnsemblMetazoa" id="G16282.2">
    <property type="protein sequence ID" value="G16282.2:cds"/>
    <property type="gene ID" value="G16282"/>
</dbReference>
<sequence>MTRTFQILLIFSLLCFVFIRPGSTRYYYTRRPTTTTTTTEEPFRCHLPQCPAPPTNCTYRLEYQWINGVWCPVACIPECDGPIGELSHQP</sequence>
<dbReference type="Proteomes" id="UP000005408">
    <property type="component" value="Unassembled WGS sequence"/>
</dbReference>
<feature type="signal peptide" evidence="1">
    <location>
        <begin position="1"/>
        <end position="24"/>
    </location>
</feature>
<evidence type="ECO:0000313" key="2">
    <source>
        <dbReference type="EnsemblMetazoa" id="G16282.2:cds"/>
    </source>
</evidence>
<evidence type="ECO:0000256" key="1">
    <source>
        <dbReference type="SAM" id="SignalP"/>
    </source>
</evidence>
<name>A0A8W8J161_MAGGI</name>
<evidence type="ECO:0000313" key="3">
    <source>
        <dbReference type="Proteomes" id="UP000005408"/>
    </source>
</evidence>